<evidence type="ECO:0000256" key="1">
    <source>
        <dbReference type="ARBA" id="ARBA00001273"/>
    </source>
</evidence>
<comment type="subunit">
    <text evidence="4">Homotetramer.</text>
</comment>
<accession>A0A9K3Q5P1</accession>
<proteinExistence type="inferred from homology"/>
<dbReference type="GO" id="GO:0005986">
    <property type="term" value="P:sucrose biosynthetic process"/>
    <property type="evidence" value="ECO:0007669"/>
    <property type="project" value="TreeGrafter"/>
</dbReference>
<dbReference type="HAMAP" id="MF_01855">
    <property type="entry name" value="FBPase_class1"/>
    <property type="match status" value="1"/>
</dbReference>
<comment type="catalytic activity">
    <reaction evidence="1">
        <text>beta-D-fructose 1,6-bisphosphate + H2O = beta-D-fructose 6-phosphate + phosphate</text>
        <dbReference type="Rhea" id="RHEA:11064"/>
        <dbReference type="ChEBI" id="CHEBI:15377"/>
        <dbReference type="ChEBI" id="CHEBI:32966"/>
        <dbReference type="ChEBI" id="CHEBI:43474"/>
        <dbReference type="ChEBI" id="CHEBI:57634"/>
        <dbReference type="EC" id="3.1.3.11"/>
    </reaction>
</comment>
<dbReference type="GO" id="GO:0008703">
    <property type="term" value="F:5-amino-6-(5-phosphoribosylamino)uracil reductase activity"/>
    <property type="evidence" value="ECO:0007669"/>
    <property type="project" value="InterPro"/>
</dbReference>
<evidence type="ECO:0000256" key="6">
    <source>
        <dbReference type="ARBA" id="ARBA00022723"/>
    </source>
</evidence>
<organism evidence="17 18">
    <name type="scientific">Nitzschia inconspicua</name>
    <dbReference type="NCBI Taxonomy" id="303405"/>
    <lineage>
        <taxon>Eukaryota</taxon>
        <taxon>Sar</taxon>
        <taxon>Stramenopiles</taxon>
        <taxon>Ochrophyta</taxon>
        <taxon>Bacillariophyta</taxon>
        <taxon>Bacillariophyceae</taxon>
        <taxon>Bacillariophycidae</taxon>
        <taxon>Bacillariales</taxon>
        <taxon>Bacillariaceae</taxon>
        <taxon>Nitzschia</taxon>
    </lineage>
</organism>
<comment type="cofactor">
    <cofactor evidence="2">
        <name>Mg(2+)</name>
        <dbReference type="ChEBI" id="CHEBI:18420"/>
    </cofactor>
</comment>
<dbReference type="OrthoDB" id="10256725at2759"/>
<dbReference type="EMBL" id="JAGRRH010000004">
    <property type="protein sequence ID" value="KAG7371305.1"/>
    <property type="molecule type" value="Genomic_DNA"/>
</dbReference>
<sequence length="730" mass="80809">MMMILRFSQILPFALLWIFSFSSHVDSFGVSIKPIHRINRVKCCWSAPTPTSSSSSSAAEASTGSTTPSFDPKYYSPPDQSVLSRNGDNSASRITLTRFLSQYVKDHPEFEDLENILLAVQMACKTISSLVSRSGLAYSIQNDDTDADNYNSDGRFYSMKRLDKLSTTVLKNALKFTGTVQMIVPEALETSEEPDQHQPGVLIAYDAHNLACLDPLDGSGNSDASICTGTVFGVFKRGNTVDFDEDSLLEAVLQPGNKMRAAGYCLYSSATVLVFTLGSSVYGFTLDPQIQEFVLTHDKLTIPKRGNVYSCNEANSEGWKNGWKEYLRNLKLGQGETKEKYALRYVGSMVGDIHRTLLYGGVFGYPSDRLHRPQGNLQLLYKSSPMAFVVHHAGGKAMDESGADLLDKRPERIHQKSPCFMGSPDDMEELKRYLTRLEGDNNSTQEQANTAAVTLRGPKPILATHTSTYDGVSGKIRGVTLKLAIDMNGAVADVSATVSERFTCEASLDMVHRLRRDCDAVLVGRSTVEADDCTLTVRRVPTTNPQPTRVVLDSSLQLDLQQYKIATDGLPTIIVHALKCNKDDDDDDETKNQYYSMKLHDEFSNVSLLGIVPTWDGSRSTISARTMIDLLRSEFDIHHILVEGGPRSALQFLQENVVDRAIVVQAPMTFKDGLPSNIDSITLQDAGLEEINNYKLDVDKVTCYSRPDLPWPSRLEEGNTSNKLESTVWP</sequence>
<keyword evidence="13" id="KW-0732">Signal</keyword>
<keyword evidence="18" id="KW-1185">Reference proteome</keyword>
<evidence type="ECO:0000256" key="9">
    <source>
        <dbReference type="ARBA" id="ARBA00023277"/>
    </source>
</evidence>
<feature type="compositionally biased region" description="Low complexity" evidence="12">
    <location>
        <begin position="47"/>
        <end position="69"/>
    </location>
</feature>
<keyword evidence="7" id="KW-0378">Hydrolase</keyword>
<dbReference type="InterPro" id="IPR002734">
    <property type="entry name" value="RibDG_C"/>
</dbReference>
<comment type="caution">
    <text evidence="17">The sequence shown here is derived from an EMBL/GenBank/DDBJ whole genome shotgun (WGS) entry which is preliminary data.</text>
</comment>
<gene>
    <name evidence="17" type="ORF">IV203_019875</name>
</gene>
<feature type="region of interest" description="Disordered" evidence="12">
    <location>
        <begin position="47"/>
        <end position="75"/>
    </location>
</feature>
<dbReference type="Pfam" id="PF18913">
    <property type="entry name" value="FBPase_C"/>
    <property type="match status" value="1"/>
</dbReference>
<dbReference type="Proteomes" id="UP000693970">
    <property type="component" value="Unassembled WGS sequence"/>
</dbReference>
<name>A0A9K3Q5P1_9STRA</name>
<keyword evidence="9" id="KW-0119">Carbohydrate metabolism</keyword>
<dbReference type="PIRSF" id="PIRSF000904">
    <property type="entry name" value="FBPtase_SBPase"/>
    <property type="match status" value="1"/>
</dbReference>
<dbReference type="GO" id="GO:0006002">
    <property type="term" value="P:fructose 6-phosphate metabolic process"/>
    <property type="evidence" value="ECO:0007669"/>
    <property type="project" value="TreeGrafter"/>
</dbReference>
<dbReference type="GO" id="GO:0006094">
    <property type="term" value="P:gluconeogenesis"/>
    <property type="evidence" value="ECO:0007669"/>
    <property type="project" value="TreeGrafter"/>
</dbReference>
<reference evidence="17" key="2">
    <citation type="submission" date="2021-04" db="EMBL/GenBank/DDBJ databases">
        <authorList>
            <person name="Podell S."/>
        </authorList>
    </citation>
    <scope>NUCLEOTIDE SEQUENCE</scope>
    <source>
        <strain evidence="17">Hildebrandi</strain>
    </source>
</reference>
<evidence type="ECO:0000256" key="13">
    <source>
        <dbReference type="SAM" id="SignalP"/>
    </source>
</evidence>
<feature type="signal peptide" evidence="13">
    <location>
        <begin position="1"/>
        <end position="27"/>
    </location>
</feature>
<evidence type="ECO:0000256" key="12">
    <source>
        <dbReference type="SAM" id="MobiDB-lite"/>
    </source>
</evidence>
<evidence type="ECO:0000256" key="2">
    <source>
        <dbReference type="ARBA" id="ARBA00001946"/>
    </source>
</evidence>
<feature type="domain" description="Fructose-1-6-bisphosphatase class 1 C-terminal" evidence="16">
    <location>
        <begin position="302"/>
        <end position="434"/>
    </location>
</feature>
<dbReference type="PANTHER" id="PTHR11556">
    <property type="entry name" value="FRUCTOSE-1,6-BISPHOSPHATASE-RELATED"/>
    <property type="match status" value="1"/>
</dbReference>
<evidence type="ECO:0000256" key="3">
    <source>
        <dbReference type="ARBA" id="ARBA00010941"/>
    </source>
</evidence>
<dbReference type="InterPro" id="IPR033391">
    <property type="entry name" value="FBPase_N"/>
</dbReference>
<feature type="domain" description="Fructose-1-6-bisphosphatase class I N-terminal" evidence="14">
    <location>
        <begin position="94"/>
        <end position="297"/>
    </location>
</feature>
<dbReference type="GO" id="GO:0046872">
    <property type="term" value="F:metal ion binding"/>
    <property type="evidence" value="ECO:0007669"/>
    <property type="project" value="UniProtKB-KW"/>
</dbReference>
<evidence type="ECO:0000259" key="15">
    <source>
        <dbReference type="Pfam" id="PF01872"/>
    </source>
</evidence>
<keyword evidence="8" id="KW-0460">Magnesium</keyword>
<evidence type="ECO:0000256" key="11">
    <source>
        <dbReference type="ARBA" id="ARBA00032973"/>
    </source>
</evidence>
<dbReference type="InterPro" id="IPR044015">
    <property type="entry name" value="FBPase_C_dom"/>
</dbReference>
<dbReference type="PIRSF" id="PIRSF500210">
    <property type="entry name" value="FBPtase"/>
    <property type="match status" value="1"/>
</dbReference>
<reference evidence="17" key="1">
    <citation type="journal article" date="2021" name="Sci. Rep.">
        <title>Diploid genomic architecture of Nitzschia inconspicua, an elite biomass production diatom.</title>
        <authorList>
            <person name="Oliver A."/>
            <person name="Podell S."/>
            <person name="Pinowska A."/>
            <person name="Traller J.C."/>
            <person name="Smith S.R."/>
            <person name="McClure R."/>
            <person name="Beliaev A."/>
            <person name="Bohutskyi P."/>
            <person name="Hill E.A."/>
            <person name="Rabines A."/>
            <person name="Zheng H."/>
            <person name="Allen L.Z."/>
            <person name="Kuo A."/>
            <person name="Grigoriev I.V."/>
            <person name="Allen A.E."/>
            <person name="Hazlebeck D."/>
            <person name="Allen E.E."/>
        </authorList>
    </citation>
    <scope>NUCLEOTIDE SEQUENCE</scope>
    <source>
        <strain evidence="17">Hildebrandi</strain>
    </source>
</reference>
<dbReference type="GO" id="GO:0009231">
    <property type="term" value="P:riboflavin biosynthetic process"/>
    <property type="evidence" value="ECO:0007669"/>
    <property type="project" value="InterPro"/>
</dbReference>
<evidence type="ECO:0000259" key="16">
    <source>
        <dbReference type="Pfam" id="PF18913"/>
    </source>
</evidence>
<dbReference type="InterPro" id="IPR000146">
    <property type="entry name" value="FBPase_class-1"/>
</dbReference>
<evidence type="ECO:0000256" key="10">
    <source>
        <dbReference type="ARBA" id="ARBA00024331"/>
    </source>
</evidence>
<dbReference type="Pfam" id="PF01872">
    <property type="entry name" value="RibD_C"/>
    <property type="match status" value="1"/>
</dbReference>
<feature type="domain" description="Bacterial bifunctional deaminase-reductase C-terminal" evidence="15">
    <location>
        <begin position="479"/>
        <end position="670"/>
    </location>
</feature>
<evidence type="ECO:0000256" key="7">
    <source>
        <dbReference type="ARBA" id="ARBA00022801"/>
    </source>
</evidence>
<comment type="pathway">
    <text evidence="10">Carbohydrate biosynthesis.</text>
</comment>
<dbReference type="GO" id="GO:0030388">
    <property type="term" value="P:fructose 1,6-bisphosphate metabolic process"/>
    <property type="evidence" value="ECO:0007669"/>
    <property type="project" value="TreeGrafter"/>
</dbReference>
<dbReference type="PANTHER" id="PTHR11556:SF1">
    <property type="entry name" value="FRUCTOSE-BISPHOSPHATASE"/>
    <property type="match status" value="1"/>
</dbReference>
<evidence type="ECO:0000313" key="18">
    <source>
        <dbReference type="Proteomes" id="UP000693970"/>
    </source>
</evidence>
<evidence type="ECO:0000256" key="4">
    <source>
        <dbReference type="ARBA" id="ARBA00011881"/>
    </source>
</evidence>
<comment type="similarity">
    <text evidence="3">Belongs to the FBPase class 1 family.</text>
</comment>
<dbReference type="GO" id="GO:0005829">
    <property type="term" value="C:cytosol"/>
    <property type="evidence" value="ECO:0007669"/>
    <property type="project" value="TreeGrafter"/>
</dbReference>
<dbReference type="GO" id="GO:0006000">
    <property type="term" value="P:fructose metabolic process"/>
    <property type="evidence" value="ECO:0007669"/>
    <property type="project" value="TreeGrafter"/>
</dbReference>
<keyword evidence="6" id="KW-0479">Metal-binding</keyword>
<evidence type="ECO:0000256" key="8">
    <source>
        <dbReference type="ARBA" id="ARBA00022842"/>
    </source>
</evidence>
<evidence type="ECO:0000259" key="14">
    <source>
        <dbReference type="Pfam" id="PF00316"/>
    </source>
</evidence>
<feature type="chain" id="PRO_5039935383" description="fructose-bisphosphatase" evidence="13">
    <location>
        <begin position="28"/>
        <end position="730"/>
    </location>
</feature>
<dbReference type="InterPro" id="IPR028343">
    <property type="entry name" value="FBPtase"/>
</dbReference>
<evidence type="ECO:0000256" key="5">
    <source>
        <dbReference type="ARBA" id="ARBA00013093"/>
    </source>
</evidence>
<dbReference type="GO" id="GO:0042132">
    <property type="term" value="F:fructose 1,6-bisphosphate 1-phosphatase activity"/>
    <property type="evidence" value="ECO:0007669"/>
    <property type="project" value="TreeGrafter"/>
</dbReference>
<protein>
    <recommendedName>
        <fullName evidence="5">fructose-bisphosphatase</fullName>
        <ecNumber evidence="5">3.1.3.11</ecNumber>
    </recommendedName>
    <alternativeName>
        <fullName evidence="11">D-fructose-1,6-bisphosphate 1-phosphohydrolase</fullName>
    </alternativeName>
</protein>
<dbReference type="AlphaFoldDB" id="A0A9K3Q5P1"/>
<dbReference type="EC" id="3.1.3.11" evidence="5"/>
<dbReference type="Pfam" id="PF00316">
    <property type="entry name" value="FBPase"/>
    <property type="match status" value="1"/>
</dbReference>
<dbReference type="CDD" id="cd00354">
    <property type="entry name" value="FBPase"/>
    <property type="match status" value="1"/>
</dbReference>
<evidence type="ECO:0000313" key="17">
    <source>
        <dbReference type="EMBL" id="KAG7371305.1"/>
    </source>
</evidence>